<dbReference type="Pfam" id="PF04818">
    <property type="entry name" value="CID"/>
    <property type="match status" value="1"/>
</dbReference>
<protein>
    <recommendedName>
        <fullName evidence="3">CID domain-containing protein</fullName>
    </recommendedName>
</protein>
<feature type="compositionally biased region" description="Acidic residues" evidence="2">
    <location>
        <begin position="365"/>
        <end position="379"/>
    </location>
</feature>
<evidence type="ECO:0000256" key="2">
    <source>
        <dbReference type="SAM" id="MobiDB-lite"/>
    </source>
</evidence>
<proteinExistence type="predicted"/>
<dbReference type="FunFam" id="1.25.40.90:FF:000030">
    <property type="entry name" value="DUF618 domain protein"/>
    <property type="match status" value="1"/>
</dbReference>
<dbReference type="SMART" id="SM00582">
    <property type="entry name" value="RPR"/>
    <property type="match status" value="1"/>
</dbReference>
<dbReference type="GO" id="GO:0099122">
    <property type="term" value="F:RNA polymerase II C-terminal domain binding"/>
    <property type="evidence" value="ECO:0007669"/>
    <property type="project" value="InterPro"/>
</dbReference>
<dbReference type="Proteomes" id="UP001144673">
    <property type="component" value="Chromosome 2"/>
</dbReference>
<reference evidence="4" key="1">
    <citation type="journal article" date="2023" name="Access Microbiol">
        <title>De-novo genome assembly for Akanthomyces muscarius, a biocontrol agent of insect agricultural pests.</title>
        <authorList>
            <person name="Erdos Z."/>
            <person name="Studholme D.J."/>
            <person name="Raymond B."/>
            <person name="Sharma M."/>
        </authorList>
    </citation>
    <scope>NUCLEOTIDE SEQUENCE</scope>
    <source>
        <strain evidence="4">Ve6</strain>
    </source>
</reference>
<dbReference type="GO" id="GO:0031124">
    <property type="term" value="P:mRNA 3'-end processing"/>
    <property type="evidence" value="ECO:0007669"/>
    <property type="project" value="InterPro"/>
</dbReference>
<feature type="compositionally biased region" description="Polar residues" evidence="2">
    <location>
        <begin position="335"/>
        <end position="357"/>
    </location>
</feature>
<feature type="domain" description="CID" evidence="3">
    <location>
        <begin position="1"/>
        <end position="133"/>
    </location>
</feature>
<dbReference type="Gene3D" id="1.25.40.90">
    <property type="match status" value="1"/>
</dbReference>
<dbReference type="SUPFAM" id="SSF48464">
    <property type="entry name" value="ENTH/VHS domain"/>
    <property type="match status" value="1"/>
</dbReference>
<dbReference type="GeneID" id="80891646"/>
<keyword evidence="1" id="KW-0175">Coiled coil</keyword>
<evidence type="ECO:0000313" key="4">
    <source>
        <dbReference type="EMBL" id="KAJ4145643.1"/>
    </source>
</evidence>
<dbReference type="PROSITE" id="PS51391">
    <property type="entry name" value="CID"/>
    <property type="match status" value="1"/>
</dbReference>
<dbReference type="InterPro" id="IPR008942">
    <property type="entry name" value="ENTH_VHS"/>
</dbReference>
<evidence type="ECO:0000256" key="1">
    <source>
        <dbReference type="SAM" id="Coils"/>
    </source>
</evidence>
<evidence type="ECO:0000259" key="3">
    <source>
        <dbReference type="PROSITE" id="PS51391"/>
    </source>
</evidence>
<sequence>MAYNDDAVLARLSALNESHDSIATAAQWIMFHKRHADRTVALWMQRLKDSSATRRLSLIYLANEVAQQSRIRRKEDFIIAFSPIIAEATALAYKGAPTEIHGKLRRVIDVWKDRNIFEAPIQNAIESRLDELDKAKGTPRPGFGNSPFTSNSAAVPPPEFAPLISSLQKVQKLSAPLISALESANQEYEKQTDPSTAVPSAPVFAARLNGLLKTLSNAETATSESFTARKSFVAGLETMLQEQKTELETERAALSQLSARKTEIEEKKQQVELAIMRALGPADGNGPHPDGEEGALAQEPGRPEMEALTPPAMEEFTPPHPEPEPLSPIGEKETQNQADEVSMGVTSHSVTISSNGSNKRRRVDDDSEILDIGADDGIDEDVAKMLKGEEGSQ</sequence>
<dbReference type="EMBL" id="JAJHUN010000011">
    <property type="protein sequence ID" value="KAJ4145643.1"/>
    <property type="molecule type" value="Genomic_DNA"/>
</dbReference>
<dbReference type="RefSeq" id="XP_056049313.1">
    <property type="nucleotide sequence ID" value="XM_056195711.1"/>
</dbReference>
<evidence type="ECO:0000313" key="5">
    <source>
        <dbReference type="Proteomes" id="UP001144673"/>
    </source>
</evidence>
<comment type="caution">
    <text evidence="4">The sequence shown here is derived from an EMBL/GenBank/DDBJ whole genome shotgun (WGS) entry which is preliminary data.</text>
</comment>
<name>A0A9W8Q3D2_AKAMU</name>
<dbReference type="InterPro" id="IPR047883">
    <property type="entry name" value="Rtt103-like_CID"/>
</dbReference>
<dbReference type="PANTHER" id="PTHR12460">
    <property type="entry name" value="CYCLIN-DEPENDENT KINASE INHIBITOR-RELATED PROTEIN"/>
    <property type="match status" value="1"/>
</dbReference>
<keyword evidence="5" id="KW-1185">Reference proteome</keyword>
<accession>A0A9W8Q3D2</accession>
<dbReference type="InterPro" id="IPR006569">
    <property type="entry name" value="CID_dom"/>
</dbReference>
<feature type="coiled-coil region" evidence="1">
    <location>
        <begin position="233"/>
        <end position="274"/>
    </location>
</feature>
<gene>
    <name evidence="4" type="ORF">LMH87_004487</name>
</gene>
<organism evidence="4 5">
    <name type="scientific">Akanthomyces muscarius</name>
    <name type="common">Entomopathogenic fungus</name>
    <name type="synonym">Lecanicillium muscarium</name>
    <dbReference type="NCBI Taxonomy" id="2231603"/>
    <lineage>
        <taxon>Eukaryota</taxon>
        <taxon>Fungi</taxon>
        <taxon>Dikarya</taxon>
        <taxon>Ascomycota</taxon>
        <taxon>Pezizomycotina</taxon>
        <taxon>Sordariomycetes</taxon>
        <taxon>Hypocreomycetidae</taxon>
        <taxon>Hypocreales</taxon>
        <taxon>Cordycipitaceae</taxon>
        <taxon>Akanthomyces</taxon>
    </lineage>
</organism>
<dbReference type="KEGG" id="amus:LMH87_004487"/>
<feature type="region of interest" description="Disordered" evidence="2">
    <location>
        <begin position="281"/>
        <end position="379"/>
    </location>
</feature>
<dbReference type="AlphaFoldDB" id="A0A9W8Q3D2"/>
<dbReference type="PANTHER" id="PTHR12460:SF0">
    <property type="entry name" value="CID DOMAIN-CONTAINING PROTEIN-RELATED"/>
    <property type="match status" value="1"/>
</dbReference>
<dbReference type="CDD" id="cd17003">
    <property type="entry name" value="CID_Rtt103"/>
    <property type="match status" value="1"/>
</dbReference>